<dbReference type="HOGENOM" id="CLU_2087159_0_0_1"/>
<evidence type="ECO:0000313" key="2">
    <source>
        <dbReference type="EnsemblMetazoa" id="CPIJ011671-PA"/>
    </source>
</evidence>
<name>B0WWB7_CULQU</name>
<dbReference type="EMBL" id="DS232142">
    <property type="protein sequence ID" value="EDS36009.1"/>
    <property type="molecule type" value="Genomic_DNA"/>
</dbReference>
<dbReference type="KEGG" id="cqu:CpipJ_CPIJ011671"/>
<gene>
    <name evidence="2" type="primary">6044134</name>
    <name evidence="1" type="ORF">CpipJ_CPIJ011671</name>
</gene>
<dbReference type="EnsemblMetazoa" id="CPIJ011671-RA">
    <property type="protein sequence ID" value="CPIJ011671-PA"/>
    <property type="gene ID" value="CPIJ011671"/>
</dbReference>
<evidence type="ECO:0000313" key="3">
    <source>
        <dbReference type="Proteomes" id="UP000002320"/>
    </source>
</evidence>
<evidence type="ECO:0000313" key="1">
    <source>
        <dbReference type="EMBL" id="EDS36009.1"/>
    </source>
</evidence>
<reference evidence="2" key="2">
    <citation type="submission" date="2020-05" db="UniProtKB">
        <authorList>
            <consortium name="EnsemblMetazoa"/>
        </authorList>
    </citation>
    <scope>IDENTIFICATION</scope>
    <source>
        <strain evidence="2">JHB</strain>
    </source>
</reference>
<dbReference type="InParanoid" id="B0WWB7"/>
<dbReference type="VEuPathDB" id="VectorBase:CPIJ011671"/>
<reference evidence="1" key="1">
    <citation type="submission" date="2007-03" db="EMBL/GenBank/DDBJ databases">
        <title>Annotation of Culex pipiens quinquefasciatus.</title>
        <authorList>
            <consortium name="The Broad Institute Genome Sequencing Platform"/>
            <person name="Atkinson P.W."/>
            <person name="Hemingway J."/>
            <person name="Christensen B.M."/>
            <person name="Higgs S."/>
            <person name="Kodira C."/>
            <person name="Hannick L."/>
            <person name="Megy K."/>
            <person name="O'Leary S."/>
            <person name="Pearson M."/>
            <person name="Haas B.J."/>
            <person name="Mauceli E."/>
            <person name="Wortman J.R."/>
            <person name="Lee N.H."/>
            <person name="Guigo R."/>
            <person name="Stanke M."/>
            <person name="Alvarado L."/>
            <person name="Amedeo P."/>
            <person name="Antoine C.H."/>
            <person name="Arensburger P."/>
            <person name="Bidwell S.L."/>
            <person name="Crawford M."/>
            <person name="Camaro F."/>
            <person name="Devon K."/>
            <person name="Engels R."/>
            <person name="Hammond M."/>
            <person name="Howarth C."/>
            <person name="Koehrsen M."/>
            <person name="Lawson D."/>
            <person name="Montgomery P."/>
            <person name="Nene V."/>
            <person name="Nusbaum C."/>
            <person name="Puiu D."/>
            <person name="Romero-Severson J."/>
            <person name="Severson D.W."/>
            <person name="Shumway M."/>
            <person name="Sisk P."/>
            <person name="Stolte C."/>
            <person name="Zeng Q."/>
            <person name="Eisenstadt E."/>
            <person name="Fraser-Liggett C."/>
            <person name="Strausberg R."/>
            <person name="Galagan J."/>
            <person name="Birren B."/>
            <person name="Collins F.H."/>
        </authorList>
    </citation>
    <scope>NUCLEOTIDE SEQUENCE [LARGE SCALE GENOMIC DNA]</scope>
    <source>
        <strain evidence="1">JHB</strain>
    </source>
</reference>
<dbReference type="STRING" id="7176.B0WWB7"/>
<dbReference type="Proteomes" id="UP000002320">
    <property type="component" value="Unassembled WGS sequence"/>
</dbReference>
<accession>B0WWB7</accession>
<keyword evidence="3" id="KW-1185">Reference proteome</keyword>
<dbReference type="Pfam" id="PF14223">
    <property type="entry name" value="Retrotran_gag_2"/>
    <property type="match status" value="1"/>
</dbReference>
<protein>
    <submittedName>
        <fullName evidence="1 2">Uncharacterized protein</fullName>
    </submittedName>
</protein>
<sequence>MADPKTGITRLNEANWSTWKLRMEALLDTEELWDVIEEEVPAAEQQDAVWTRKDRKARGHLIVALEDSQLRHIKGKVHARDIFGALKAHHEQAMRSVRVSLLKKMRGDGNPIPTKAN</sequence>
<dbReference type="OMA" id="WHMAMES"/>
<organism>
    <name type="scientific">Culex quinquefasciatus</name>
    <name type="common">Southern house mosquito</name>
    <name type="synonym">Culex pungens</name>
    <dbReference type="NCBI Taxonomy" id="7176"/>
    <lineage>
        <taxon>Eukaryota</taxon>
        <taxon>Metazoa</taxon>
        <taxon>Ecdysozoa</taxon>
        <taxon>Arthropoda</taxon>
        <taxon>Hexapoda</taxon>
        <taxon>Insecta</taxon>
        <taxon>Pterygota</taxon>
        <taxon>Neoptera</taxon>
        <taxon>Endopterygota</taxon>
        <taxon>Diptera</taxon>
        <taxon>Nematocera</taxon>
        <taxon>Culicoidea</taxon>
        <taxon>Culicidae</taxon>
        <taxon>Culicinae</taxon>
        <taxon>Culicini</taxon>
        <taxon>Culex</taxon>
        <taxon>Culex</taxon>
    </lineage>
</organism>
<dbReference type="AlphaFoldDB" id="B0WWB7"/>
<proteinExistence type="predicted"/>